<dbReference type="InterPro" id="IPR004753">
    <property type="entry name" value="MreB"/>
</dbReference>
<dbReference type="Gene3D" id="3.30.420.40">
    <property type="match status" value="1"/>
</dbReference>
<gene>
    <name evidence="7" type="ORF">COY16_02355</name>
</gene>
<dbReference type="GO" id="GO:0000902">
    <property type="term" value="P:cell morphogenesis"/>
    <property type="evidence" value="ECO:0007669"/>
    <property type="project" value="InterPro"/>
</dbReference>
<sequence>MYSIITNLKNLRIPFFSSFYVYFDMGTSNTRIAVGEKGVVYREPSYLGINTNTKEFLFFGQEAKTIVGKTPDFIKIIRPMSSGILNDFDAQVEYLRHAIDTSVRPYMAEFSILKPPIHGITCAPSIATEIERKAVIESLQKSGCTQVTLVDRALATAAGCGFDIFSHEPKLVMDLGGGLIEMSVISGGGVVTQKALKTAGNNMNKIVANYTYLKHGLVLGENTCEDLKMKLLNFDTQEDTINVRGKSLETGLPKSIKLKSSDIREALISQFHHVVDATRELIENAPPEIADAIFKNGIALTGRIAGVKGIDKYFVEELKIDTYVVDHHADATIYGLIRLNKTPEKLYKIAIS</sequence>
<name>A0A2M7TZT6_9BACT</name>
<evidence type="ECO:0000313" key="7">
    <source>
        <dbReference type="EMBL" id="PIZ63341.1"/>
    </source>
</evidence>
<evidence type="ECO:0000256" key="3">
    <source>
        <dbReference type="ARBA" id="ARBA00022741"/>
    </source>
</evidence>
<dbReference type="InterPro" id="IPR043129">
    <property type="entry name" value="ATPase_NBD"/>
</dbReference>
<evidence type="ECO:0000256" key="5">
    <source>
        <dbReference type="ARBA" id="ARBA00022960"/>
    </source>
</evidence>
<dbReference type="Proteomes" id="UP000228503">
    <property type="component" value="Unassembled WGS sequence"/>
</dbReference>
<accession>A0A2M7TZT6</accession>
<evidence type="ECO:0008006" key="9">
    <source>
        <dbReference type="Google" id="ProtNLM"/>
    </source>
</evidence>
<organism evidence="7 8">
    <name type="scientific">Candidatus Roizmanbacteria bacterium CG_4_10_14_0_2_um_filter_39_13</name>
    <dbReference type="NCBI Taxonomy" id="1974825"/>
    <lineage>
        <taxon>Bacteria</taxon>
        <taxon>Candidatus Roizmaniibacteriota</taxon>
    </lineage>
</organism>
<keyword evidence="4" id="KW-0067">ATP-binding</keyword>
<comment type="caution">
    <text evidence="7">The sequence shown here is derived from an EMBL/GenBank/DDBJ whole genome shotgun (WGS) entry which is preliminary data.</text>
</comment>
<dbReference type="GO" id="GO:0005737">
    <property type="term" value="C:cytoplasm"/>
    <property type="evidence" value="ECO:0007669"/>
    <property type="project" value="UniProtKB-SubCell"/>
</dbReference>
<dbReference type="Pfam" id="PF06723">
    <property type="entry name" value="MreB_Mbl"/>
    <property type="match status" value="1"/>
</dbReference>
<dbReference type="CDD" id="cd10225">
    <property type="entry name" value="ASKHA_NBD_MreB-like"/>
    <property type="match status" value="1"/>
</dbReference>
<protein>
    <recommendedName>
        <fullName evidence="9">Cell shape-determining protein MreB</fullName>
    </recommendedName>
</protein>
<comment type="similarity">
    <text evidence="6">Belongs to the FtsA/MreB family.</text>
</comment>
<evidence type="ECO:0000256" key="4">
    <source>
        <dbReference type="ARBA" id="ARBA00022840"/>
    </source>
</evidence>
<evidence type="ECO:0000256" key="1">
    <source>
        <dbReference type="ARBA" id="ARBA00004496"/>
    </source>
</evidence>
<dbReference type="PRINTS" id="PR01652">
    <property type="entry name" value="SHAPEPROTEIN"/>
</dbReference>
<dbReference type="InterPro" id="IPR056546">
    <property type="entry name" value="MreB_MamK-like"/>
</dbReference>
<comment type="subcellular location">
    <subcellularLocation>
        <location evidence="1">Cytoplasm</location>
    </subcellularLocation>
</comment>
<dbReference type="EMBL" id="PFOB01000026">
    <property type="protein sequence ID" value="PIZ63341.1"/>
    <property type="molecule type" value="Genomic_DNA"/>
</dbReference>
<evidence type="ECO:0000256" key="2">
    <source>
        <dbReference type="ARBA" id="ARBA00022490"/>
    </source>
</evidence>
<dbReference type="AlphaFoldDB" id="A0A2M7TZT6"/>
<dbReference type="GO" id="GO:0008360">
    <property type="term" value="P:regulation of cell shape"/>
    <property type="evidence" value="ECO:0007669"/>
    <property type="project" value="UniProtKB-KW"/>
</dbReference>
<dbReference type="SUPFAM" id="SSF53067">
    <property type="entry name" value="Actin-like ATPase domain"/>
    <property type="match status" value="2"/>
</dbReference>
<dbReference type="PANTHER" id="PTHR42749">
    <property type="entry name" value="CELL SHAPE-DETERMINING PROTEIN MREB"/>
    <property type="match status" value="1"/>
</dbReference>
<proteinExistence type="inferred from homology"/>
<evidence type="ECO:0000313" key="8">
    <source>
        <dbReference type="Proteomes" id="UP000228503"/>
    </source>
</evidence>
<keyword evidence="5" id="KW-0133">Cell shape</keyword>
<keyword evidence="2" id="KW-0963">Cytoplasm</keyword>
<dbReference type="GO" id="GO:0005524">
    <property type="term" value="F:ATP binding"/>
    <property type="evidence" value="ECO:0007669"/>
    <property type="project" value="UniProtKB-KW"/>
</dbReference>
<reference evidence="8" key="1">
    <citation type="submission" date="2017-09" db="EMBL/GenBank/DDBJ databases">
        <title>Depth-based differentiation of microbial function through sediment-hosted aquifers and enrichment of novel symbionts in the deep terrestrial subsurface.</title>
        <authorList>
            <person name="Probst A.J."/>
            <person name="Ladd B."/>
            <person name="Jarett J.K."/>
            <person name="Geller-Mcgrath D.E."/>
            <person name="Sieber C.M.K."/>
            <person name="Emerson J.B."/>
            <person name="Anantharaman K."/>
            <person name="Thomas B.C."/>
            <person name="Malmstrom R."/>
            <person name="Stieglmeier M."/>
            <person name="Klingl A."/>
            <person name="Woyke T."/>
            <person name="Ryan C.M."/>
            <person name="Banfield J.F."/>
        </authorList>
    </citation>
    <scope>NUCLEOTIDE SEQUENCE [LARGE SCALE GENOMIC DNA]</scope>
</reference>
<dbReference type="Gene3D" id="3.90.640.10">
    <property type="entry name" value="Actin, Chain A, domain 4"/>
    <property type="match status" value="1"/>
</dbReference>
<keyword evidence="3" id="KW-0547">Nucleotide-binding</keyword>
<evidence type="ECO:0000256" key="6">
    <source>
        <dbReference type="ARBA" id="ARBA00023458"/>
    </source>
</evidence>
<dbReference type="PANTHER" id="PTHR42749:SF1">
    <property type="entry name" value="CELL SHAPE-DETERMINING PROTEIN MREB"/>
    <property type="match status" value="1"/>
</dbReference>